<feature type="region of interest" description="Disordered" evidence="1">
    <location>
        <begin position="93"/>
        <end position="113"/>
    </location>
</feature>
<evidence type="ECO:0000313" key="3">
    <source>
        <dbReference type="Proteomes" id="UP000036681"/>
    </source>
</evidence>
<feature type="transmembrane region" description="Helical" evidence="2">
    <location>
        <begin position="160"/>
        <end position="180"/>
    </location>
</feature>
<evidence type="ECO:0000256" key="1">
    <source>
        <dbReference type="SAM" id="MobiDB-lite"/>
    </source>
</evidence>
<evidence type="ECO:0000313" key="4">
    <source>
        <dbReference type="WBParaSite" id="ALUE_0001995801-mRNA-1"/>
    </source>
</evidence>
<dbReference type="WBParaSite" id="ALUE_0001995801-mRNA-1">
    <property type="protein sequence ID" value="ALUE_0001995801-mRNA-1"/>
    <property type="gene ID" value="ALUE_0001995801"/>
</dbReference>
<feature type="region of interest" description="Disordered" evidence="1">
    <location>
        <begin position="1"/>
        <end position="23"/>
    </location>
</feature>
<feature type="compositionally biased region" description="Polar residues" evidence="1">
    <location>
        <begin position="102"/>
        <end position="113"/>
    </location>
</feature>
<feature type="compositionally biased region" description="Low complexity" evidence="1">
    <location>
        <begin position="1"/>
        <end position="10"/>
    </location>
</feature>
<protein>
    <submittedName>
        <fullName evidence="4">Transmembrane protein</fullName>
    </submittedName>
</protein>
<keyword evidence="2" id="KW-0472">Membrane</keyword>
<feature type="transmembrane region" description="Helical" evidence="2">
    <location>
        <begin position="258"/>
        <end position="277"/>
    </location>
</feature>
<keyword evidence="2" id="KW-0812">Transmembrane</keyword>
<keyword evidence="3" id="KW-1185">Reference proteome</keyword>
<keyword evidence="2" id="KW-1133">Transmembrane helix</keyword>
<dbReference type="AlphaFoldDB" id="A0A0M3IMI0"/>
<dbReference type="Proteomes" id="UP000036681">
    <property type="component" value="Unplaced"/>
</dbReference>
<feature type="region of interest" description="Disordered" evidence="1">
    <location>
        <begin position="379"/>
        <end position="407"/>
    </location>
</feature>
<sequence length="407" mass="45265">MNGGNSSSSGPWNEDLSDTQGSCEELLKKVELKSQNSSPVATMETSRKGCGIEQQQMNGGHFVTAESNVHAIAERSITPDSDSLGLDDRLSLSARQPDKPTAPNNNNSGSQALPTGAEIFDIQSIQEVATHDETLNNVVLQKLGCFPTCFQFTLLRLSAMALLITAWAIMIFFPCVYLEYSEIYTTNISEWKSLKRMITETCPADPLWWVEETEFINSIISQSSYYKTLNSSNEQLQRRLYESERAESIRYPLNGQKFVISGCLLLAFPILISIMCFRCSFQGDDFMEEGMLDIVEIALFIVFSVVEGYLSSAVEIGLFWTEICHLYVADFDGDEHSERLEAQKFLLMAVSLHREMGLEGMDVSIQKELESTKVAMESFSGVLSRRKDSTPSSVGSKRPQGSDGSSL</sequence>
<accession>A0A0M3IMI0</accession>
<feature type="transmembrane region" description="Helical" evidence="2">
    <location>
        <begin position="297"/>
        <end position="320"/>
    </location>
</feature>
<reference evidence="4" key="1">
    <citation type="submission" date="2017-02" db="UniProtKB">
        <authorList>
            <consortium name="WormBaseParasite"/>
        </authorList>
    </citation>
    <scope>IDENTIFICATION</scope>
</reference>
<organism evidence="3 4">
    <name type="scientific">Ascaris lumbricoides</name>
    <name type="common">Giant roundworm</name>
    <dbReference type="NCBI Taxonomy" id="6252"/>
    <lineage>
        <taxon>Eukaryota</taxon>
        <taxon>Metazoa</taxon>
        <taxon>Ecdysozoa</taxon>
        <taxon>Nematoda</taxon>
        <taxon>Chromadorea</taxon>
        <taxon>Rhabditida</taxon>
        <taxon>Spirurina</taxon>
        <taxon>Ascaridomorpha</taxon>
        <taxon>Ascaridoidea</taxon>
        <taxon>Ascarididae</taxon>
        <taxon>Ascaris</taxon>
    </lineage>
</organism>
<evidence type="ECO:0000256" key="2">
    <source>
        <dbReference type="SAM" id="Phobius"/>
    </source>
</evidence>
<proteinExistence type="predicted"/>
<name>A0A0M3IMI0_ASCLU</name>